<sequence>MRNLASLFAALSLLCCSMTSVAFERVYEPFMYFMSQGKEVKVDFITQHRGSEAKYMQLFVECSYECSQTWFTQRLMEDFVRASQNNTFYGRYYIEEEPCFNPWDDCTPMSPPIDALNEETLEAVISPQRSTNRRYHNTSTDSRDKTFADNIAGGVDTTAGLTDVGAIASSIINRTNNTPGMPQVMIWGERRGSMGQVYPTKVCKFNGHNCAPFSKWAFIADFNTDTVTVHYEVNKSNPASRELEYLLEESLAKMNWMCTTFETGTLPNLAAQKMCYLK</sequence>
<dbReference type="Proteomes" id="UP001231915">
    <property type="component" value="Unassembled WGS sequence"/>
</dbReference>
<reference evidence="2 3" key="1">
    <citation type="submission" date="2023-05" db="EMBL/GenBank/DDBJ databases">
        <title>Pseudoalteromonas ardens sp. nov., Pseudoalteromonas obscura sp. nov., and Pseudoalteromonas umbrosa sp. nov., isolated from the coral Montipora capitata.</title>
        <authorList>
            <person name="Thomas E.M."/>
            <person name="Smith E.M."/>
            <person name="Papke E."/>
            <person name="Shlafstein M.D."/>
            <person name="Oline D.K."/>
            <person name="Videau P."/>
            <person name="Saw J.H."/>
            <person name="Strangman W.K."/>
            <person name="Ushijima B."/>
        </authorList>
    </citation>
    <scope>NUCLEOTIDE SEQUENCE [LARGE SCALE GENOMIC DNA]</scope>
    <source>
        <strain evidence="2 3">P94</strain>
    </source>
</reference>
<gene>
    <name evidence="2" type="ORF">QNM18_24545</name>
</gene>
<keyword evidence="3" id="KW-1185">Reference proteome</keyword>
<comment type="caution">
    <text evidence="2">The sequence shown here is derived from an EMBL/GenBank/DDBJ whole genome shotgun (WGS) entry which is preliminary data.</text>
</comment>
<proteinExistence type="predicted"/>
<protein>
    <submittedName>
        <fullName evidence="2">Uncharacterized protein</fullName>
    </submittedName>
</protein>
<dbReference type="EMBL" id="JASJUT010000015">
    <property type="protein sequence ID" value="MDK2598230.1"/>
    <property type="molecule type" value="Genomic_DNA"/>
</dbReference>
<keyword evidence="1" id="KW-0732">Signal</keyword>
<feature type="signal peptide" evidence="1">
    <location>
        <begin position="1"/>
        <end position="22"/>
    </location>
</feature>
<evidence type="ECO:0000313" key="2">
    <source>
        <dbReference type="EMBL" id="MDK2598230.1"/>
    </source>
</evidence>
<dbReference type="RefSeq" id="WP_284138705.1">
    <property type="nucleotide sequence ID" value="NZ_JASJUT010000015.1"/>
</dbReference>
<evidence type="ECO:0000256" key="1">
    <source>
        <dbReference type="SAM" id="SignalP"/>
    </source>
</evidence>
<accession>A0ABT7ET43</accession>
<evidence type="ECO:0000313" key="3">
    <source>
        <dbReference type="Proteomes" id="UP001231915"/>
    </source>
</evidence>
<organism evidence="2 3">
    <name type="scientific">Pseudoalteromonas obscura</name>
    <dbReference type="NCBI Taxonomy" id="3048491"/>
    <lineage>
        <taxon>Bacteria</taxon>
        <taxon>Pseudomonadati</taxon>
        <taxon>Pseudomonadota</taxon>
        <taxon>Gammaproteobacteria</taxon>
        <taxon>Alteromonadales</taxon>
        <taxon>Pseudoalteromonadaceae</taxon>
        <taxon>Pseudoalteromonas</taxon>
    </lineage>
</organism>
<feature type="chain" id="PRO_5047217158" evidence="1">
    <location>
        <begin position="23"/>
        <end position="278"/>
    </location>
</feature>
<name>A0ABT7ET43_9GAMM</name>